<dbReference type="RefSeq" id="WP_090264139.1">
    <property type="nucleotide sequence ID" value="NZ_AP023321.1"/>
</dbReference>
<name>A0A7I8D2A2_9FIRM</name>
<dbReference type="Pfam" id="PF01381">
    <property type="entry name" value="HTH_3"/>
    <property type="match status" value="1"/>
</dbReference>
<dbReference type="GO" id="GO:0003677">
    <property type="term" value="F:DNA binding"/>
    <property type="evidence" value="ECO:0007669"/>
    <property type="project" value="UniProtKB-KW"/>
</dbReference>
<dbReference type="AlphaFoldDB" id="A0A7I8D2A2"/>
<dbReference type="Gene3D" id="1.10.260.40">
    <property type="entry name" value="lambda repressor-like DNA-binding domains"/>
    <property type="match status" value="1"/>
</dbReference>
<keyword evidence="4" id="KW-1185">Reference proteome</keyword>
<evidence type="ECO:0000259" key="2">
    <source>
        <dbReference type="PROSITE" id="PS50943"/>
    </source>
</evidence>
<keyword evidence="1" id="KW-0238">DNA-binding</keyword>
<dbReference type="PANTHER" id="PTHR46558">
    <property type="entry name" value="TRACRIPTIONAL REGULATORY PROTEIN-RELATED-RELATED"/>
    <property type="match status" value="1"/>
</dbReference>
<dbReference type="SMART" id="SM00530">
    <property type="entry name" value="HTH_XRE"/>
    <property type="match status" value="1"/>
</dbReference>
<dbReference type="EMBL" id="AP023321">
    <property type="protein sequence ID" value="BCI59559.1"/>
    <property type="molecule type" value="Genomic_DNA"/>
</dbReference>
<evidence type="ECO:0000313" key="3">
    <source>
        <dbReference type="EMBL" id="BCI59559.1"/>
    </source>
</evidence>
<dbReference type="PROSITE" id="PS50943">
    <property type="entry name" value="HTH_CROC1"/>
    <property type="match status" value="1"/>
</dbReference>
<dbReference type="CDD" id="cd00093">
    <property type="entry name" value="HTH_XRE"/>
    <property type="match status" value="1"/>
</dbReference>
<gene>
    <name evidence="3" type="ORF">C12CBH8_01980</name>
</gene>
<organism evidence="3 4">
    <name type="scientific">Solibaculum mannosilyticum</name>
    <dbReference type="NCBI Taxonomy" id="2780922"/>
    <lineage>
        <taxon>Bacteria</taxon>
        <taxon>Bacillati</taxon>
        <taxon>Bacillota</taxon>
        <taxon>Clostridia</taxon>
        <taxon>Eubacteriales</taxon>
        <taxon>Oscillospiraceae</taxon>
        <taxon>Solibaculum</taxon>
    </lineage>
</organism>
<sequence length="80" mass="9421">MRTGSLKYERIRDLRIDQGLTQTQIAEVLHIKQNTYSQYEIGILNYPLDVVIQLAIFYNTSVDYLVGLTDDPTPYKRRKR</sequence>
<protein>
    <submittedName>
        <fullName evidence="3">Transcriptional regulator</fullName>
    </submittedName>
</protein>
<reference evidence="4" key="1">
    <citation type="submission" date="2020-07" db="EMBL/GenBank/DDBJ databases">
        <title>Complete genome sequencing of Clostridia bacterium strain 12CBH8.</title>
        <authorList>
            <person name="Sakamoto M."/>
            <person name="Murakami T."/>
            <person name="Mori H."/>
        </authorList>
    </citation>
    <scope>NUCLEOTIDE SEQUENCE [LARGE SCALE GENOMIC DNA]</scope>
    <source>
        <strain evidence="4">12CBH8</strain>
    </source>
</reference>
<proteinExistence type="predicted"/>
<dbReference type="KEGG" id="sman:C12CBH8_01980"/>
<dbReference type="SUPFAM" id="SSF47413">
    <property type="entry name" value="lambda repressor-like DNA-binding domains"/>
    <property type="match status" value="1"/>
</dbReference>
<dbReference type="InterPro" id="IPR001387">
    <property type="entry name" value="Cro/C1-type_HTH"/>
</dbReference>
<dbReference type="InterPro" id="IPR010982">
    <property type="entry name" value="Lambda_DNA-bd_dom_sf"/>
</dbReference>
<evidence type="ECO:0000256" key="1">
    <source>
        <dbReference type="ARBA" id="ARBA00023125"/>
    </source>
</evidence>
<feature type="domain" description="HTH cro/C1-type" evidence="2">
    <location>
        <begin position="11"/>
        <end position="65"/>
    </location>
</feature>
<dbReference type="PANTHER" id="PTHR46558:SF11">
    <property type="entry name" value="HTH-TYPE TRANSCRIPTIONAL REGULATOR XRE"/>
    <property type="match status" value="1"/>
</dbReference>
<accession>A0A7I8D2A2</accession>
<evidence type="ECO:0000313" key="4">
    <source>
        <dbReference type="Proteomes" id="UP000593890"/>
    </source>
</evidence>
<dbReference type="Proteomes" id="UP000593890">
    <property type="component" value="Chromosome"/>
</dbReference>